<feature type="active site" description="Nucleophile" evidence="1">
    <location>
        <position position="15"/>
    </location>
</feature>
<keyword evidence="2" id="KW-0676">Redox-active center</keyword>
<dbReference type="Proteomes" id="UP000077096">
    <property type="component" value="Chromosome"/>
</dbReference>
<organism evidence="4 7">
    <name type="scientific">Fervidobacterium pennivorans</name>
    <dbReference type="NCBI Taxonomy" id="93466"/>
    <lineage>
        <taxon>Bacteria</taxon>
        <taxon>Thermotogati</taxon>
        <taxon>Thermotogota</taxon>
        <taxon>Thermotogae</taxon>
        <taxon>Thermotogales</taxon>
        <taxon>Fervidobacteriaceae</taxon>
        <taxon>Fervidobacterium</taxon>
    </lineage>
</organism>
<dbReference type="PATRIC" id="fig|93466.3.peg.802"/>
<feature type="active site" description="Nucleophile" evidence="1">
    <location>
        <position position="12"/>
    </location>
</feature>
<dbReference type="PIRSF" id="PIRSF037031">
    <property type="entry name" value="Redox_disulphide_2"/>
    <property type="match status" value="1"/>
</dbReference>
<dbReference type="EMBL" id="CP011393">
    <property type="protein sequence ID" value="ANE41190.1"/>
    <property type="molecule type" value="Genomic_DNA"/>
</dbReference>
<reference evidence="4 7" key="1">
    <citation type="submission" date="2014-08" db="EMBL/GenBank/DDBJ databases">
        <title>Fervidobacterium pennivorans DYC genome.</title>
        <authorList>
            <person name="Wushke S."/>
        </authorList>
    </citation>
    <scope>NUCLEOTIDE SEQUENCE [LARGE SCALE GENOMIC DNA]</scope>
    <source>
        <strain evidence="4 7">DYC</strain>
    </source>
</reference>
<dbReference type="InterPro" id="IPR036249">
    <property type="entry name" value="Thioredoxin-like_sf"/>
</dbReference>
<accession>A0A172T2J5</accession>
<evidence type="ECO:0000313" key="6">
    <source>
        <dbReference type="EMBL" id="HGU41510.1"/>
    </source>
</evidence>
<dbReference type="Pfam" id="PF13192">
    <property type="entry name" value="Thioredoxin_3"/>
    <property type="match status" value="1"/>
</dbReference>
<evidence type="ECO:0000256" key="2">
    <source>
        <dbReference type="PIRSR" id="PIRSR037031-51"/>
    </source>
</evidence>
<reference evidence="5" key="2">
    <citation type="journal article" date="2020" name="mSystems">
        <title>Genome- and Community-Level Interaction Insights into Carbon Utilization and Element Cycling Functions of Hydrothermarchaeota in Hydrothermal Sediment.</title>
        <authorList>
            <person name="Zhou Z."/>
            <person name="Liu Y."/>
            <person name="Xu W."/>
            <person name="Pan J."/>
            <person name="Luo Z.H."/>
            <person name="Li M."/>
        </authorList>
    </citation>
    <scope>NUCLEOTIDE SEQUENCE [LARGE SCALE GENOMIC DNA]</scope>
    <source>
        <strain evidence="6">SpSt-604</strain>
        <strain evidence="5">SpSt-640</strain>
    </source>
</reference>
<dbReference type="NCBIfam" id="TIGR00412">
    <property type="entry name" value="redox_disulf_2"/>
    <property type="match status" value="1"/>
</dbReference>
<gene>
    <name evidence="6" type="ORF">ENT72_01080</name>
    <name evidence="5" type="ORF">ENU12_08840</name>
    <name evidence="4" type="ORF">JM64_03720</name>
</gene>
<sequence length="79" mass="8359">MARKIEVLGAGCPKCKQTIKIMEMAVQELGIDAVIEKVQDIDEIISRGVVATPAVAIDGKVVLSGKIPTLDEAKALLSK</sequence>
<dbReference type="PANTHER" id="PTHR36450:SF1">
    <property type="entry name" value="THIOREDOXIN"/>
    <property type="match status" value="1"/>
</dbReference>
<name>A0A172T2J5_FERPE</name>
<dbReference type="OrthoDB" id="9800630at2"/>
<evidence type="ECO:0000259" key="3">
    <source>
        <dbReference type="Pfam" id="PF13192"/>
    </source>
</evidence>
<keyword evidence="2" id="KW-1015">Disulfide bond</keyword>
<dbReference type="InterPro" id="IPR005243">
    <property type="entry name" value="THIRX-like_proc"/>
</dbReference>
<feature type="domain" description="Thioredoxin-like fold" evidence="3">
    <location>
        <begin position="4"/>
        <end position="77"/>
    </location>
</feature>
<dbReference type="SUPFAM" id="SSF52833">
    <property type="entry name" value="Thioredoxin-like"/>
    <property type="match status" value="1"/>
</dbReference>
<evidence type="ECO:0000313" key="7">
    <source>
        <dbReference type="Proteomes" id="UP000077096"/>
    </source>
</evidence>
<dbReference type="InterPro" id="IPR012336">
    <property type="entry name" value="Thioredoxin-like_fold"/>
</dbReference>
<dbReference type="AlphaFoldDB" id="A0A172T2J5"/>
<dbReference type="PANTHER" id="PTHR36450">
    <property type="entry name" value="THIOREDOXIN"/>
    <property type="match status" value="1"/>
</dbReference>
<evidence type="ECO:0000313" key="5">
    <source>
        <dbReference type="EMBL" id="HGQ77982.1"/>
    </source>
</evidence>
<proteinExistence type="predicted"/>
<dbReference type="EMBL" id="DTBH01000180">
    <property type="protein sequence ID" value="HGQ77982.1"/>
    <property type="molecule type" value="Genomic_DNA"/>
</dbReference>
<evidence type="ECO:0000313" key="4">
    <source>
        <dbReference type="EMBL" id="ANE41190.1"/>
    </source>
</evidence>
<feature type="disulfide bond" description="Redox-active" evidence="2">
    <location>
        <begin position="12"/>
        <end position="15"/>
    </location>
</feature>
<dbReference type="Gene3D" id="3.40.30.10">
    <property type="entry name" value="Glutaredoxin"/>
    <property type="match status" value="1"/>
</dbReference>
<dbReference type="EMBL" id="DSZT01000036">
    <property type="protein sequence ID" value="HGU41510.1"/>
    <property type="molecule type" value="Genomic_DNA"/>
</dbReference>
<evidence type="ECO:0000256" key="1">
    <source>
        <dbReference type="PIRSR" id="PIRSR037031-50"/>
    </source>
</evidence>
<protein>
    <submittedName>
        <fullName evidence="4">Redox-active disulfide protein 2</fullName>
    </submittedName>
    <submittedName>
        <fullName evidence="5">Thioredoxin family protein</fullName>
    </submittedName>
</protein>
<dbReference type="KEGG" id="fng:JM64_03720"/>